<protein>
    <submittedName>
        <fullName evidence="1">Uncharacterized protein</fullName>
    </submittedName>
</protein>
<proteinExistence type="predicted"/>
<reference evidence="1 2" key="1">
    <citation type="submission" date="2018-05" db="EMBL/GenBank/DDBJ databases">
        <title>Integrated omic analyses show evidence that a Ca. Accumulibacter phosphatis strain performs denitrification under micro-aerobic conditions.</title>
        <authorList>
            <person name="Camejo P.Y."/>
            <person name="Katherine M.D."/>
            <person name="Daniel N.R."/>
        </authorList>
    </citation>
    <scope>NUCLEOTIDE SEQUENCE [LARGE SCALE GENOMIC DNA]</scope>
    <source>
        <strain evidence="1">UW-LDO-IC</strain>
    </source>
</reference>
<dbReference type="AlphaFoldDB" id="A0A369XPW9"/>
<sequence>MPAADRTITIDGTIYATNFQGFDTTMNARTAAGEQVEFRPWPLQAHLSALDNCVLPSAQGLVLDSLEFGRRVLTHSGVAEDAQAAFAPLALWWASGGEASPAALGGGWYECSTVVRVQLRPWTSGERFLALSRCASGEEGGARFDLGAYLRALLNASVVAVDPPLSVGELDSGATHALLEAVVALNAATPAASDDAFPDTPEAARITLRLCRALGWTPTQVWATPAAEVDRLLSLLDRIEASESGVPPRPSRAPSLADHPDAVVIRIEDD</sequence>
<gene>
    <name evidence="1" type="ORF">DVS81_02785</name>
</gene>
<evidence type="ECO:0000313" key="2">
    <source>
        <dbReference type="Proteomes" id="UP000253831"/>
    </source>
</evidence>
<dbReference type="EMBL" id="QPGA01000002">
    <property type="protein sequence ID" value="RDE52173.1"/>
    <property type="molecule type" value="Genomic_DNA"/>
</dbReference>
<evidence type="ECO:0000313" key="1">
    <source>
        <dbReference type="EMBL" id="RDE52173.1"/>
    </source>
</evidence>
<dbReference type="Proteomes" id="UP000253831">
    <property type="component" value="Unassembled WGS sequence"/>
</dbReference>
<comment type="caution">
    <text evidence="1">The sequence shown here is derived from an EMBL/GenBank/DDBJ whole genome shotgun (WGS) entry which is preliminary data.</text>
</comment>
<organism evidence="1 2">
    <name type="scientific">Candidatus Accumulibacter meliphilus</name>
    <dbReference type="NCBI Taxonomy" id="2211374"/>
    <lineage>
        <taxon>Bacteria</taxon>
        <taxon>Pseudomonadati</taxon>
        <taxon>Pseudomonadota</taxon>
        <taxon>Betaproteobacteria</taxon>
        <taxon>Candidatus Accumulibacter</taxon>
    </lineage>
</organism>
<name>A0A369XPW9_9PROT</name>
<accession>A0A369XPW9</accession>